<keyword evidence="2" id="KW-1185">Reference proteome</keyword>
<organism evidence="1 2">
    <name type="scientific">Magnetofaba australis IT-1</name>
    <dbReference type="NCBI Taxonomy" id="1434232"/>
    <lineage>
        <taxon>Bacteria</taxon>
        <taxon>Pseudomonadati</taxon>
        <taxon>Pseudomonadota</taxon>
        <taxon>Magnetococcia</taxon>
        <taxon>Magnetococcales</taxon>
        <taxon>Magnetococcaceae</taxon>
        <taxon>Magnetofaba</taxon>
    </lineage>
</organism>
<dbReference type="STRING" id="1434232.MAIT1_03307"/>
<dbReference type="EMBL" id="LVJN01000018">
    <property type="protein sequence ID" value="OSM05154.1"/>
    <property type="molecule type" value="Genomic_DNA"/>
</dbReference>
<comment type="caution">
    <text evidence="1">The sequence shown here is derived from an EMBL/GenBank/DDBJ whole genome shotgun (WGS) entry which is preliminary data.</text>
</comment>
<sequence>MHVAGNELREGVDHGDDGLAEIGLLDASGAPQGARAGHIAAMGGGFRAIFRHGAIPLVTVKSVTR</sequence>
<name>A0A1Y2K642_9PROT</name>
<evidence type="ECO:0000313" key="1">
    <source>
        <dbReference type="EMBL" id="OSM05154.1"/>
    </source>
</evidence>
<dbReference type="Proteomes" id="UP000194003">
    <property type="component" value="Unassembled WGS sequence"/>
</dbReference>
<accession>A0A1Y2K642</accession>
<evidence type="ECO:0000313" key="2">
    <source>
        <dbReference type="Proteomes" id="UP000194003"/>
    </source>
</evidence>
<dbReference type="AlphaFoldDB" id="A0A1Y2K642"/>
<proteinExistence type="predicted"/>
<gene>
    <name evidence="1" type="ORF">MAIT1_03307</name>
</gene>
<reference evidence="1 2" key="1">
    <citation type="journal article" date="2016" name="BMC Genomics">
        <title>Combined genomic and structural analyses of a cultured magnetotactic bacterium reveals its niche adaptation to a dynamic environment.</title>
        <authorList>
            <person name="Araujo A.C."/>
            <person name="Morillo V."/>
            <person name="Cypriano J."/>
            <person name="Teixeira L.C."/>
            <person name="Leao P."/>
            <person name="Lyra S."/>
            <person name="Almeida L.G."/>
            <person name="Bazylinski D.A."/>
            <person name="Vasconcellos A.T."/>
            <person name="Abreu F."/>
            <person name="Lins U."/>
        </authorList>
    </citation>
    <scope>NUCLEOTIDE SEQUENCE [LARGE SCALE GENOMIC DNA]</scope>
    <source>
        <strain evidence="1 2">IT-1</strain>
    </source>
</reference>
<protein>
    <submittedName>
        <fullName evidence="1">Uncharacterized protein</fullName>
    </submittedName>
</protein>